<dbReference type="AlphaFoldDB" id="A0A6L5XM95"/>
<feature type="compositionally biased region" description="Low complexity" evidence="3">
    <location>
        <begin position="399"/>
        <end position="415"/>
    </location>
</feature>
<evidence type="ECO:0000256" key="1">
    <source>
        <dbReference type="ARBA" id="ARBA00006821"/>
    </source>
</evidence>
<dbReference type="Proteomes" id="UP000477488">
    <property type="component" value="Unassembled WGS sequence"/>
</dbReference>
<evidence type="ECO:0000313" key="6">
    <source>
        <dbReference type="Proteomes" id="UP000477488"/>
    </source>
</evidence>
<evidence type="ECO:0000313" key="5">
    <source>
        <dbReference type="EMBL" id="MSS28380.1"/>
    </source>
</evidence>
<keyword evidence="2" id="KW-0119">Carbohydrate metabolism</keyword>
<reference evidence="5 6" key="1">
    <citation type="submission" date="2019-09" db="EMBL/GenBank/DDBJ databases">
        <title>In-depth cultivation of the pig gut microbiome towards novel bacterial diversity and tailored functional studies.</title>
        <authorList>
            <person name="Wylensek D."/>
            <person name="Hitch T.C.A."/>
            <person name="Clavel T."/>
        </authorList>
    </citation>
    <scope>NUCLEOTIDE SEQUENCE [LARGE SCALE GENOMIC DNA]</scope>
    <source>
        <strain evidence="5 6">PG-178-WT-4</strain>
    </source>
</reference>
<dbReference type="InterPro" id="IPR004300">
    <property type="entry name" value="Glyco_hydro_57_N"/>
</dbReference>
<proteinExistence type="inferred from homology"/>
<dbReference type="SUPFAM" id="SSF88713">
    <property type="entry name" value="Glycoside hydrolase/deacetylase"/>
    <property type="match status" value="1"/>
</dbReference>
<gene>
    <name evidence="5" type="ORF">FYJ44_10115</name>
</gene>
<dbReference type="EMBL" id="VUMH01000010">
    <property type="protein sequence ID" value="MSS28380.1"/>
    <property type="molecule type" value="Genomic_DNA"/>
</dbReference>
<dbReference type="InterPro" id="IPR052046">
    <property type="entry name" value="GH57_Enzymes"/>
</dbReference>
<dbReference type="RefSeq" id="WP_154511726.1">
    <property type="nucleotide sequence ID" value="NZ_JAXELC010000037.1"/>
</dbReference>
<dbReference type="PANTHER" id="PTHR36306">
    <property type="entry name" value="ALPHA-AMYLASE-RELATED-RELATED"/>
    <property type="match status" value="1"/>
</dbReference>
<feature type="region of interest" description="Disordered" evidence="3">
    <location>
        <begin position="399"/>
        <end position="436"/>
    </location>
</feature>
<evidence type="ECO:0000256" key="2">
    <source>
        <dbReference type="ARBA" id="ARBA00023277"/>
    </source>
</evidence>
<organism evidence="5 6">
    <name type="scientific">Desulfovibrio porci</name>
    <dbReference type="NCBI Taxonomy" id="2605782"/>
    <lineage>
        <taxon>Bacteria</taxon>
        <taxon>Pseudomonadati</taxon>
        <taxon>Thermodesulfobacteriota</taxon>
        <taxon>Desulfovibrionia</taxon>
        <taxon>Desulfovibrionales</taxon>
        <taxon>Desulfovibrionaceae</taxon>
        <taxon>Desulfovibrio</taxon>
    </lineage>
</organism>
<keyword evidence="6" id="KW-1185">Reference proteome</keyword>
<dbReference type="Pfam" id="PF03065">
    <property type="entry name" value="Glyco_hydro_57"/>
    <property type="match status" value="1"/>
</dbReference>
<dbReference type="InterPro" id="IPR011330">
    <property type="entry name" value="Glyco_hydro/deAcase_b/a-brl"/>
</dbReference>
<comment type="similarity">
    <text evidence="1">Belongs to the glycosyl hydrolase 57 family.</text>
</comment>
<feature type="domain" description="Glycoside hydrolase family 57 N-terminal" evidence="4">
    <location>
        <begin position="6"/>
        <end position="294"/>
    </location>
</feature>
<dbReference type="GO" id="GO:0003824">
    <property type="term" value="F:catalytic activity"/>
    <property type="evidence" value="ECO:0007669"/>
    <property type="project" value="InterPro"/>
</dbReference>
<protein>
    <submittedName>
        <fullName evidence="5">Alpha-amylase</fullName>
    </submittedName>
</protein>
<comment type="caution">
    <text evidence="5">The sequence shown here is derived from an EMBL/GenBank/DDBJ whole genome shotgun (WGS) entry which is preliminary data.</text>
</comment>
<evidence type="ECO:0000256" key="3">
    <source>
        <dbReference type="SAM" id="MobiDB-lite"/>
    </source>
</evidence>
<dbReference type="CDD" id="cd10795">
    <property type="entry name" value="GH57N_MJA1_like"/>
    <property type="match status" value="1"/>
</dbReference>
<dbReference type="GO" id="GO:0005975">
    <property type="term" value="P:carbohydrate metabolic process"/>
    <property type="evidence" value="ECO:0007669"/>
    <property type="project" value="InterPro"/>
</dbReference>
<sequence length="436" mass="49370">MPALCLCYEVHEPYRLRRYTVFDMGQNSVYEDDDRNCDALLLTARACYLPMNDLLLKLIRRYGKDFKVAFSISGTALDQFEQYAPEVVDSFKALADTGCVEFVAETGPHSLAFLYSRDEFDLQVKEHCARIKRLFGKKPVTFRNTEFFYNNDLPVALEKLGFKVVLAEGADHVLGWRSPNYVYRPVSTPNMSLLLRNISLSADIGLRFSDHGWNQWPLTAEKYADWCHSVADSAELINIFNDYHCFGLRHSGETGIFDFMEALPAAVLSRKDFRFTTPAEAVKKIEPVGEIDVPEFMSWDDEGRDLTAWLGNDMQKDAIHALYALAPRVRKVNAPDLTHDFERLQTSDHFRYISTKWFADFLSDRPNPFNSPYDAYITYMNVLADFEMRLTAAEETLAATGAATKKTPRAKAPADAGKKKAAPPAKAGAKTRKTPA</sequence>
<dbReference type="Gene3D" id="3.20.110.20">
    <property type="match status" value="1"/>
</dbReference>
<accession>A0A6L5XM95</accession>
<name>A0A6L5XM95_9BACT</name>
<dbReference type="PANTHER" id="PTHR36306:SF1">
    <property type="entry name" value="ALPHA-AMYLASE-RELATED"/>
    <property type="match status" value="1"/>
</dbReference>
<evidence type="ECO:0000259" key="4">
    <source>
        <dbReference type="Pfam" id="PF03065"/>
    </source>
</evidence>